<evidence type="ECO:0000256" key="11">
    <source>
        <dbReference type="ARBA" id="ARBA00034617"/>
    </source>
</evidence>
<protein>
    <recommendedName>
        <fullName evidence="13">ATP-dependent DNA helicase</fullName>
        <ecNumber evidence="13">5.6.2.4</ecNumber>
    </recommendedName>
</protein>
<evidence type="ECO:0000256" key="2">
    <source>
        <dbReference type="ARBA" id="ARBA00005446"/>
    </source>
</evidence>
<evidence type="ECO:0000256" key="5">
    <source>
        <dbReference type="ARBA" id="ARBA00022801"/>
    </source>
</evidence>
<dbReference type="Gene3D" id="3.40.50.300">
    <property type="entry name" value="P-loop containing nucleotide triphosphate hydrolases"/>
    <property type="match status" value="2"/>
</dbReference>
<evidence type="ECO:0000256" key="13">
    <source>
        <dbReference type="RuleBase" id="RU364117"/>
    </source>
</evidence>
<feature type="region of interest" description="Disordered" evidence="14">
    <location>
        <begin position="694"/>
        <end position="737"/>
    </location>
</feature>
<dbReference type="SUPFAM" id="SSF52540">
    <property type="entry name" value="P-loop containing nucleoside triphosphate hydrolases"/>
    <property type="match status" value="1"/>
</dbReference>
<dbReference type="GO" id="GO:0005634">
    <property type="term" value="C:nucleus"/>
    <property type="evidence" value="ECO:0007669"/>
    <property type="project" value="UniProtKB-SubCell"/>
</dbReference>
<dbReference type="GO" id="GO:0009378">
    <property type="term" value="F:four-way junction helicase activity"/>
    <property type="evidence" value="ECO:0007669"/>
    <property type="project" value="TreeGrafter"/>
</dbReference>
<keyword evidence="6 13" id="KW-0347">Helicase</keyword>
<accession>A0A8S1HPI1</accession>
<dbReference type="GO" id="GO:0046872">
    <property type="term" value="F:metal ion binding"/>
    <property type="evidence" value="ECO:0007669"/>
    <property type="project" value="UniProtKB-KW"/>
</dbReference>
<dbReference type="GO" id="GO:0000724">
    <property type="term" value="P:double-strand break repair via homologous recombination"/>
    <property type="evidence" value="ECO:0007669"/>
    <property type="project" value="TreeGrafter"/>
</dbReference>
<dbReference type="InterPro" id="IPR027417">
    <property type="entry name" value="P-loop_NTPase"/>
</dbReference>
<dbReference type="NCBIfam" id="TIGR00614">
    <property type="entry name" value="recQ_fam"/>
    <property type="match status" value="1"/>
</dbReference>
<proteinExistence type="inferred from homology"/>
<dbReference type="InterPro" id="IPR032284">
    <property type="entry name" value="RecQ_Zn-bd"/>
</dbReference>
<evidence type="ECO:0000259" key="16">
    <source>
        <dbReference type="PROSITE" id="PS51194"/>
    </source>
</evidence>
<name>A0A8S1HPI1_9PELO</name>
<dbReference type="SMART" id="SM00487">
    <property type="entry name" value="DEXDc"/>
    <property type="match status" value="1"/>
</dbReference>
<gene>
    <name evidence="17" type="ORF">CAUJ_LOCUS14452</name>
</gene>
<feature type="region of interest" description="Disordered" evidence="14">
    <location>
        <begin position="161"/>
        <end position="194"/>
    </location>
</feature>
<dbReference type="Pfam" id="PF16124">
    <property type="entry name" value="RecQ_Zn_bind"/>
    <property type="match status" value="1"/>
</dbReference>
<dbReference type="PANTHER" id="PTHR13710">
    <property type="entry name" value="DNA HELICASE RECQ FAMILY MEMBER"/>
    <property type="match status" value="1"/>
</dbReference>
<dbReference type="GO" id="GO:0005737">
    <property type="term" value="C:cytoplasm"/>
    <property type="evidence" value="ECO:0007669"/>
    <property type="project" value="TreeGrafter"/>
</dbReference>
<dbReference type="EMBL" id="CAJGYM010000129">
    <property type="protein sequence ID" value="CAD6198546.1"/>
    <property type="molecule type" value="Genomic_DNA"/>
</dbReference>
<dbReference type="InterPro" id="IPR014001">
    <property type="entry name" value="Helicase_ATP-bd"/>
</dbReference>
<dbReference type="OrthoDB" id="10261556at2759"/>
<evidence type="ECO:0000256" key="8">
    <source>
        <dbReference type="ARBA" id="ARBA00023125"/>
    </source>
</evidence>
<feature type="region of interest" description="Disordered" evidence="14">
    <location>
        <begin position="84"/>
        <end position="124"/>
    </location>
</feature>
<dbReference type="GO" id="GO:0003677">
    <property type="term" value="F:DNA binding"/>
    <property type="evidence" value="ECO:0007669"/>
    <property type="project" value="UniProtKB-KW"/>
</dbReference>
<dbReference type="GO" id="GO:0005694">
    <property type="term" value="C:chromosome"/>
    <property type="evidence" value="ECO:0007669"/>
    <property type="project" value="TreeGrafter"/>
</dbReference>
<evidence type="ECO:0000256" key="12">
    <source>
        <dbReference type="ARBA" id="ARBA00049360"/>
    </source>
</evidence>
<sequence>MPNTQNRHLSQFTHYHLYQDEIPLPRLVALAPLKRFKDVLERDLAEKLRRKFVHFFQGRFGMHNGSSLPTVEDYDEDDVIIIDDSSDEEHKPPPKKKTKVQNVSSKSPKTPKIAKVKRTEAEVQENNNKKLPIVTKNEEPPKSLFGTNLKESWAEFWEKKKQHSQEAEVTNTAKRKATASSSKKPAENVGKKLNEEKKEVLPGKIVENNEPRKFITSTAELKEKRDSVLAEVFKHKKFKSRLQFNAVNCILKRKCDVYVSLPTGAGKSLCYQLPAVVHGGITVVVSPLIALMKDQILGLRKKNVTCETLNSSLTNEERSAVLSDLNKKNPNTRLLYITAEGAATDSMKKLLASLHKRNLLSYFVVDEAHCVTHWGHDFRPDYLTLGSLRDICSGVPWIALTATANTKAKDDIILQLKMAHVEAFNAGTYRDNLFYDVCMKDYLNAAPEKHMAAFITKCLTPQKTAKELCKEEKGARQANVKKMSGSAIIYCRSRNECDNMVTTLATVGVTALSYHAGLPKNARTEVQEKWMSDEVPVVVATIAFGMGIDKPDVRVVVHWSPSQNLAAYYQEAGRAGRDGKRSFCRIYHSKSDRQTLNFHVSGDIGKLKERMKKKKATGKEEEQIKALQNGFEKMIDYCETPQCRHVAIAKFFDDSDARPCSKNCDFCTDPKSTKRMTENYQSLSVPTKTGRYTAFTGKGGAREDGDLYGGGKHGSKDEDMYEKPSTSSEVMDRLEADEGRRMRGVLQREFAKRRRSTNAPVPSDEPETPSIGITVTNSSSKLVPNVTLQRRETMVSALTKALEANWPCGVATCGMVASDAAQRLEWNAYSGSKNVTVYNNKASHKVAEIKKMTMQNKTYEVEGSAPASDGFVSASQLV</sequence>
<dbReference type="Proteomes" id="UP000835052">
    <property type="component" value="Unassembled WGS sequence"/>
</dbReference>
<evidence type="ECO:0000259" key="15">
    <source>
        <dbReference type="PROSITE" id="PS51192"/>
    </source>
</evidence>
<dbReference type="GO" id="GO:0043138">
    <property type="term" value="F:3'-5' DNA helicase activity"/>
    <property type="evidence" value="ECO:0007669"/>
    <property type="project" value="UniProtKB-EC"/>
</dbReference>
<dbReference type="PROSITE" id="PS51194">
    <property type="entry name" value="HELICASE_CTER"/>
    <property type="match status" value="1"/>
</dbReference>
<dbReference type="SMART" id="SM00490">
    <property type="entry name" value="HELICc"/>
    <property type="match status" value="1"/>
</dbReference>
<evidence type="ECO:0000256" key="3">
    <source>
        <dbReference type="ARBA" id="ARBA00022723"/>
    </source>
</evidence>
<comment type="catalytic activity">
    <reaction evidence="11 13">
        <text>Couples ATP hydrolysis with the unwinding of duplex DNA by translocating in the 3'-5' direction.</text>
        <dbReference type="EC" id="5.6.2.4"/>
    </reaction>
</comment>
<dbReference type="InterPro" id="IPR002464">
    <property type="entry name" value="DNA/RNA_helicase_DEAH_CS"/>
</dbReference>
<dbReference type="PANTHER" id="PTHR13710:SF152">
    <property type="entry name" value="ATP-DEPENDENT DNA HELICASE Q5"/>
    <property type="match status" value="1"/>
</dbReference>
<dbReference type="FunFam" id="3.40.50.300:FF:000444">
    <property type="entry name" value="ATP-dependent DNA helicase"/>
    <property type="match status" value="1"/>
</dbReference>
<dbReference type="Pfam" id="PF00271">
    <property type="entry name" value="Helicase_C"/>
    <property type="match status" value="1"/>
</dbReference>
<keyword evidence="5 13" id="KW-0378">Hydrolase</keyword>
<dbReference type="CDD" id="cd18794">
    <property type="entry name" value="SF2_C_RecQ"/>
    <property type="match status" value="1"/>
</dbReference>
<comment type="caution">
    <text evidence="17">The sequence shown here is derived from an EMBL/GenBank/DDBJ whole genome shotgun (WGS) entry which is preliminary data.</text>
</comment>
<feature type="compositionally biased region" description="Basic and acidic residues" evidence="14">
    <location>
        <begin position="184"/>
        <end position="194"/>
    </location>
</feature>
<feature type="domain" description="Helicase ATP-binding" evidence="15">
    <location>
        <begin position="248"/>
        <end position="422"/>
    </location>
</feature>
<dbReference type="Pfam" id="PF00270">
    <property type="entry name" value="DEAD"/>
    <property type="match status" value="1"/>
</dbReference>
<keyword evidence="10 13" id="KW-0539">Nucleus</keyword>
<keyword evidence="18" id="KW-1185">Reference proteome</keyword>
<evidence type="ECO:0000256" key="10">
    <source>
        <dbReference type="ARBA" id="ARBA00023242"/>
    </source>
</evidence>
<dbReference type="PROSITE" id="PS00690">
    <property type="entry name" value="DEAH_ATP_HELICASE"/>
    <property type="match status" value="1"/>
</dbReference>
<evidence type="ECO:0000313" key="17">
    <source>
        <dbReference type="EMBL" id="CAD6198546.1"/>
    </source>
</evidence>
<dbReference type="InterPro" id="IPR004589">
    <property type="entry name" value="DNA_helicase_ATP-dep_RecQ"/>
</dbReference>
<evidence type="ECO:0000256" key="4">
    <source>
        <dbReference type="ARBA" id="ARBA00022741"/>
    </source>
</evidence>
<dbReference type="GO" id="GO:0016787">
    <property type="term" value="F:hydrolase activity"/>
    <property type="evidence" value="ECO:0007669"/>
    <property type="project" value="UniProtKB-KW"/>
</dbReference>
<feature type="region of interest" description="Disordered" evidence="14">
    <location>
        <begin position="751"/>
        <end position="775"/>
    </location>
</feature>
<evidence type="ECO:0000256" key="6">
    <source>
        <dbReference type="ARBA" id="ARBA00022806"/>
    </source>
</evidence>
<dbReference type="GO" id="GO:0005524">
    <property type="term" value="F:ATP binding"/>
    <property type="evidence" value="ECO:0007669"/>
    <property type="project" value="UniProtKB-KW"/>
</dbReference>
<comment type="subcellular location">
    <subcellularLocation>
        <location evidence="1 13">Nucleus</location>
    </subcellularLocation>
</comment>
<keyword evidence="8" id="KW-0238">DNA-binding</keyword>
<evidence type="ECO:0000256" key="9">
    <source>
        <dbReference type="ARBA" id="ARBA00023235"/>
    </source>
</evidence>
<evidence type="ECO:0000256" key="1">
    <source>
        <dbReference type="ARBA" id="ARBA00004123"/>
    </source>
</evidence>
<dbReference type="InterPro" id="IPR001650">
    <property type="entry name" value="Helicase_C-like"/>
</dbReference>
<dbReference type="PROSITE" id="PS51192">
    <property type="entry name" value="HELICASE_ATP_BIND_1"/>
    <property type="match status" value="1"/>
</dbReference>
<reference evidence="17" key="1">
    <citation type="submission" date="2020-10" db="EMBL/GenBank/DDBJ databases">
        <authorList>
            <person name="Kikuchi T."/>
        </authorList>
    </citation>
    <scope>NUCLEOTIDE SEQUENCE</scope>
    <source>
        <strain evidence="17">NKZ352</strain>
    </source>
</reference>
<feature type="domain" description="Helicase C-terminal" evidence="16">
    <location>
        <begin position="474"/>
        <end position="632"/>
    </location>
</feature>
<keyword evidence="7 13" id="KW-0067">ATP-binding</keyword>
<dbReference type="AlphaFoldDB" id="A0A8S1HPI1"/>
<keyword evidence="3" id="KW-0479">Metal-binding</keyword>
<keyword evidence="4 13" id="KW-0547">Nucleotide-binding</keyword>
<dbReference type="EC" id="5.6.2.4" evidence="13"/>
<organism evidence="17 18">
    <name type="scientific">Caenorhabditis auriculariae</name>
    <dbReference type="NCBI Taxonomy" id="2777116"/>
    <lineage>
        <taxon>Eukaryota</taxon>
        <taxon>Metazoa</taxon>
        <taxon>Ecdysozoa</taxon>
        <taxon>Nematoda</taxon>
        <taxon>Chromadorea</taxon>
        <taxon>Rhabditida</taxon>
        <taxon>Rhabditina</taxon>
        <taxon>Rhabditomorpha</taxon>
        <taxon>Rhabditoidea</taxon>
        <taxon>Rhabditidae</taxon>
        <taxon>Peloderinae</taxon>
        <taxon>Caenorhabditis</taxon>
    </lineage>
</organism>
<evidence type="ECO:0000256" key="14">
    <source>
        <dbReference type="SAM" id="MobiDB-lite"/>
    </source>
</evidence>
<comment type="catalytic activity">
    <reaction evidence="12 13">
        <text>ATP + H2O = ADP + phosphate + H(+)</text>
        <dbReference type="Rhea" id="RHEA:13065"/>
        <dbReference type="ChEBI" id="CHEBI:15377"/>
        <dbReference type="ChEBI" id="CHEBI:15378"/>
        <dbReference type="ChEBI" id="CHEBI:30616"/>
        <dbReference type="ChEBI" id="CHEBI:43474"/>
        <dbReference type="ChEBI" id="CHEBI:456216"/>
    </reaction>
</comment>
<evidence type="ECO:0000256" key="7">
    <source>
        <dbReference type="ARBA" id="ARBA00022840"/>
    </source>
</evidence>
<keyword evidence="9" id="KW-0413">Isomerase</keyword>
<evidence type="ECO:0000313" key="18">
    <source>
        <dbReference type="Proteomes" id="UP000835052"/>
    </source>
</evidence>
<comment type="similarity">
    <text evidence="2 13">Belongs to the helicase family. RecQ subfamily.</text>
</comment>
<dbReference type="InterPro" id="IPR011545">
    <property type="entry name" value="DEAD/DEAH_box_helicase_dom"/>
</dbReference>